<evidence type="ECO:0000313" key="1">
    <source>
        <dbReference type="EMBL" id="KAI7748926.1"/>
    </source>
</evidence>
<keyword evidence="2" id="KW-1185">Reference proteome</keyword>
<organism evidence="1 2">
    <name type="scientific">Ambrosia artemisiifolia</name>
    <name type="common">Common ragweed</name>
    <dbReference type="NCBI Taxonomy" id="4212"/>
    <lineage>
        <taxon>Eukaryota</taxon>
        <taxon>Viridiplantae</taxon>
        <taxon>Streptophyta</taxon>
        <taxon>Embryophyta</taxon>
        <taxon>Tracheophyta</taxon>
        <taxon>Spermatophyta</taxon>
        <taxon>Magnoliopsida</taxon>
        <taxon>eudicotyledons</taxon>
        <taxon>Gunneridae</taxon>
        <taxon>Pentapetalae</taxon>
        <taxon>asterids</taxon>
        <taxon>campanulids</taxon>
        <taxon>Asterales</taxon>
        <taxon>Asteraceae</taxon>
        <taxon>Asteroideae</taxon>
        <taxon>Heliantheae alliance</taxon>
        <taxon>Heliantheae</taxon>
        <taxon>Ambrosia</taxon>
    </lineage>
</organism>
<dbReference type="EMBL" id="JAMZMK010006439">
    <property type="protein sequence ID" value="KAI7748926.1"/>
    <property type="molecule type" value="Genomic_DNA"/>
</dbReference>
<gene>
    <name evidence="1" type="ORF">M8C21_018831</name>
</gene>
<accession>A0AAD5CYK9</accession>
<reference evidence="1" key="1">
    <citation type="submission" date="2022-06" db="EMBL/GenBank/DDBJ databases">
        <title>Uncovering the hologenomic basis of an extraordinary plant invasion.</title>
        <authorList>
            <person name="Bieker V.C."/>
            <person name="Martin M.D."/>
            <person name="Gilbert T."/>
            <person name="Hodgins K."/>
            <person name="Battlay P."/>
            <person name="Petersen B."/>
            <person name="Wilson J."/>
        </authorList>
    </citation>
    <scope>NUCLEOTIDE SEQUENCE</scope>
    <source>
        <strain evidence="1">AA19_3_7</strain>
        <tissue evidence="1">Leaf</tissue>
    </source>
</reference>
<name>A0AAD5CYK9_AMBAR</name>
<comment type="caution">
    <text evidence="1">The sequence shown here is derived from an EMBL/GenBank/DDBJ whole genome shotgun (WGS) entry which is preliminary data.</text>
</comment>
<dbReference type="AlphaFoldDB" id="A0AAD5CYK9"/>
<dbReference type="Proteomes" id="UP001206925">
    <property type="component" value="Unassembled WGS sequence"/>
</dbReference>
<evidence type="ECO:0000313" key="2">
    <source>
        <dbReference type="Proteomes" id="UP001206925"/>
    </source>
</evidence>
<proteinExistence type="predicted"/>
<protein>
    <submittedName>
        <fullName evidence="1">Uncharacterized protein</fullName>
    </submittedName>
</protein>
<sequence>MEVETQQLSELQDCLMKLSSVLLNEDRDTWVWLGDDTGLYTLEMDEEYQEMLR</sequence>